<protein>
    <recommendedName>
        <fullName evidence="1">non-specific serine/threonine protein kinase</fullName>
        <ecNumber evidence="1">2.7.11.1</ecNumber>
    </recommendedName>
</protein>
<keyword evidence="5 10" id="KW-0418">Kinase</keyword>
<evidence type="ECO:0000256" key="1">
    <source>
        <dbReference type="ARBA" id="ARBA00012513"/>
    </source>
</evidence>
<dbReference type="Gene3D" id="3.30.200.20">
    <property type="entry name" value="Phosphorylase Kinase, domain 1"/>
    <property type="match status" value="1"/>
</dbReference>
<evidence type="ECO:0000256" key="8">
    <source>
        <dbReference type="SAM" id="MobiDB-lite"/>
    </source>
</evidence>
<keyword evidence="4 7" id="KW-0547">Nucleotide-binding</keyword>
<organism evidence="10 11">
    <name type="scientific">Phytohabitans maris</name>
    <dbReference type="NCBI Taxonomy" id="3071409"/>
    <lineage>
        <taxon>Bacteria</taxon>
        <taxon>Bacillati</taxon>
        <taxon>Actinomycetota</taxon>
        <taxon>Actinomycetes</taxon>
        <taxon>Micromonosporales</taxon>
        <taxon>Micromonosporaceae</taxon>
    </lineage>
</organism>
<feature type="region of interest" description="Disordered" evidence="8">
    <location>
        <begin position="273"/>
        <end position="343"/>
    </location>
</feature>
<dbReference type="SUPFAM" id="SSF56112">
    <property type="entry name" value="Protein kinase-like (PK-like)"/>
    <property type="match status" value="1"/>
</dbReference>
<keyword evidence="6 7" id="KW-0067">ATP-binding</keyword>
<dbReference type="PROSITE" id="PS00108">
    <property type="entry name" value="PROTEIN_KINASE_ST"/>
    <property type="match status" value="1"/>
</dbReference>
<evidence type="ECO:0000256" key="3">
    <source>
        <dbReference type="ARBA" id="ARBA00022679"/>
    </source>
</evidence>
<gene>
    <name evidence="10" type="ORF">RB614_12295</name>
</gene>
<dbReference type="InterPro" id="IPR000719">
    <property type="entry name" value="Prot_kinase_dom"/>
</dbReference>
<dbReference type="PANTHER" id="PTHR43289:SF6">
    <property type="entry name" value="SERINE_THREONINE-PROTEIN KINASE NEKL-3"/>
    <property type="match status" value="1"/>
</dbReference>
<feature type="domain" description="Protein kinase" evidence="9">
    <location>
        <begin position="13"/>
        <end position="274"/>
    </location>
</feature>
<evidence type="ECO:0000259" key="9">
    <source>
        <dbReference type="PROSITE" id="PS50011"/>
    </source>
</evidence>
<keyword evidence="2" id="KW-0723">Serine/threonine-protein kinase</keyword>
<dbReference type="PROSITE" id="PS00107">
    <property type="entry name" value="PROTEIN_KINASE_ATP"/>
    <property type="match status" value="1"/>
</dbReference>
<evidence type="ECO:0000256" key="5">
    <source>
        <dbReference type="ARBA" id="ARBA00022777"/>
    </source>
</evidence>
<dbReference type="EMBL" id="JAVHUY010000009">
    <property type="protein sequence ID" value="MDQ7905304.1"/>
    <property type="molecule type" value="Genomic_DNA"/>
</dbReference>
<dbReference type="GO" id="GO:0016301">
    <property type="term" value="F:kinase activity"/>
    <property type="evidence" value="ECO:0007669"/>
    <property type="project" value="UniProtKB-KW"/>
</dbReference>
<sequence length="486" mass="50494">MTFAPGLLLHDRYAIVEQIGVGGMSEVWLAVDQVLDRPVAVKALTATLDDEPDLFAATWREARATAKLTHPHVTQVYDYGEQRLGDGTVVPYLVMELLDGRNLADRLTAGPLPWPEAVRTAAQVADGLAAAHRMGVVHRDVKPGNVMLTPTGAKVLDFGIAAFAGSRPEGDGGWLVGTPAYAAPERLDAGPPDPAADVYALGALLYEALTGRPPLPVATWDEAEEAHRRSPVVAPPSVPGLPSGVAALVLACLSHDPDRRPSAQEVADALDAAVPPADGRTGDARRLGARSGDARRPGPRYARGVASAAPTPAPVGPRTAVGRPLPPAPRSAPGARVERQRRGLRPTLMIMTGLLLAGGLTAAALASFAPSDNGGAAGGAPGAGPARTAPPRTTAPPTPSPADLVAQVDQTLERAIADGRIDDDAADDLRDGVDDLRQSLEGGDPDDLRDAAADLLEQINDFNEGSVAQEARFDLTLALDPLLRNS</sequence>
<dbReference type="PANTHER" id="PTHR43289">
    <property type="entry name" value="MITOGEN-ACTIVATED PROTEIN KINASE KINASE KINASE 20-RELATED"/>
    <property type="match status" value="1"/>
</dbReference>
<dbReference type="EC" id="2.7.11.1" evidence="1"/>
<keyword evidence="11" id="KW-1185">Reference proteome</keyword>
<dbReference type="PROSITE" id="PS50011">
    <property type="entry name" value="PROTEIN_KINASE_DOM"/>
    <property type="match status" value="1"/>
</dbReference>
<evidence type="ECO:0000256" key="2">
    <source>
        <dbReference type="ARBA" id="ARBA00022527"/>
    </source>
</evidence>
<evidence type="ECO:0000256" key="6">
    <source>
        <dbReference type="ARBA" id="ARBA00022840"/>
    </source>
</evidence>
<feature type="compositionally biased region" description="Basic and acidic residues" evidence="8">
    <location>
        <begin position="280"/>
        <end position="296"/>
    </location>
</feature>
<evidence type="ECO:0000256" key="7">
    <source>
        <dbReference type="PROSITE-ProRule" id="PRU10141"/>
    </source>
</evidence>
<dbReference type="Proteomes" id="UP001230908">
    <property type="component" value="Unassembled WGS sequence"/>
</dbReference>
<dbReference type="InterPro" id="IPR008271">
    <property type="entry name" value="Ser/Thr_kinase_AS"/>
</dbReference>
<dbReference type="InterPro" id="IPR017441">
    <property type="entry name" value="Protein_kinase_ATP_BS"/>
</dbReference>
<dbReference type="SMART" id="SM00220">
    <property type="entry name" value="S_TKc"/>
    <property type="match status" value="1"/>
</dbReference>
<dbReference type="Pfam" id="PF00069">
    <property type="entry name" value="Pkinase"/>
    <property type="match status" value="1"/>
</dbReference>
<proteinExistence type="predicted"/>
<evidence type="ECO:0000256" key="4">
    <source>
        <dbReference type="ARBA" id="ARBA00022741"/>
    </source>
</evidence>
<feature type="region of interest" description="Disordered" evidence="8">
    <location>
        <begin position="375"/>
        <end position="402"/>
    </location>
</feature>
<feature type="compositionally biased region" description="Low complexity" evidence="8">
    <location>
        <begin position="383"/>
        <end position="392"/>
    </location>
</feature>
<evidence type="ECO:0000313" key="11">
    <source>
        <dbReference type="Proteomes" id="UP001230908"/>
    </source>
</evidence>
<name>A0ABU0ZFX7_9ACTN</name>
<dbReference type="CDD" id="cd14014">
    <property type="entry name" value="STKc_PknB_like"/>
    <property type="match status" value="1"/>
</dbReference>
<dbReference type="InterPro" id="IPR011009">
    <property type="entry name" value="Kinase-like_dom_sf"/>
</dbReference>
<evidence type="ECO:0000313" key="10">
    <source>
        <dbReference type="EMBL" id="MDQ7905304.1"/>
    </source>
</evidence>
<reference evidence="10 11" key="1">
    <citation type="submission" date="2023-08" db="EMBL/GenBank/DDBJ databases">
        <title>Phytohabitans sansha sp. nov., isolated from marine sediment.</title>
        <authorList>
            <person name="Zhao Y."/>
            <person name="Yi K."/>
        </authorList>
    </citation>
    <scope>NUCLEOTIDE SEQUENCE [LARGE SCALE GENOMIC DNA]</scope>
    <source>
        <strain evidence="10 11">ZYX-F-186</strain>
    </source>
</reference>
<feature type="binding site" evidence="7">
    <location>
        <position position="42"/>
    </location>
    <ligand>
        <name>ATP</name>
        <dbReference type="ChEBI" id="CHEBI:30616"/>
    </ligand>
</feature>
<keyword evidence="3" id="KW-0808">Transferase</keyword>
<dbReference type="RefSeq" id="WP_308712576.1">
    <property type="nucleotide sequence ID" value="NZ_JAVHUY010000009.1"/>
</dbReference>
<comment type="caution">
    <text evidence="10">The sequence shown here is derived from an EMBL/GenBank/DDBJ whole genome shotgun (WGS) entry which is preliminary data.</text>
</comment>
<accession>A0ABU0ZFX7</accession>
<dbReference type="Gene3D" id="1.10.510.10">
    <property type="entry name" value="Transferase(Phosphotransferase) domain 1"/>
    <property type="match status" value="1"/>
</dbReference>